<gene>
    <name evidence="1" type="ORF">K488DRAFT_73817</name>
</gene>
<reference evidence="1" key="2">
    <citation type="journal article" date="2022" name="New Phytol.">
        <title>Evolutionary transition to the ectomycorrhizal habit in the genomes of a hyperdiverse lineage of mushroom-forming fungi.</title>
        <authorList>
            <person name="Looney B."/>
            <person name="Miyauchi S."/>
            <person name="Morin E."/>
            <person name="Drula E."/>
            <person name="Courty P.E."/>
            <person name="Kohler A."/>
            <person name="Kuo A."/>
            <person name="LaButti K."/>
            <person name="Pangilinan J."/>
            <person name="Lipzen A."/>
            <person name="Riley R."/>
            <person name="Andreopoulos W."/>
            <person name="He G."/>
            <person name="Johnson J."/>
            <person name="Nolan M."/>
            <person name="Tritt A."/>
            <person name="Barry K.W."/>
            <person name="Grigoriev I.V."/>
            <person name="Nagy L.G."/>
            <person name="Hibbett D."/>
            <person name="Henrissat B."/>
            <person name="Matheny P.B."/>
            <person name="Labbe J."/>
            <person name="Martin F.M."/>
        </authorList>
    </citation>
    <scope>NUCLEOTIDE SEQUENCE</scope>
    <source>
        <strain evidence="1">EC-137</strain>
    </source>
</reference>
<dbReference type="EMBL" id="MU273760">
    <property type="protein sequence ID" value="KAI0028360.1"/>
    <property type="molecule type" value="Genomic_DNA"/>
</dbReference>
<dbReference type="Proteomes" id="UP000814128">
    <property type="component" value="Unassembled WGS sequence"/>
</dbReference>
<name>A0ACB8Q9Y3_9AGAM</name>
<accession>A0ACB8Q9Y3</accession>
<keyword evidence="2" id="KW-1185">Reference proteome</keyword>
<evidence type="ECO:0000313" key="1">
    <source>
        <dbReference type="EMBL" id="KAI0028360.1"/>
    </source>
</evidence>
<evidence type="ECO:0000313" key="2">
    <source>
        <dbReference type="Proteomes" id="UP000814128"/>
    </source>
</evidence>
<sequence length="227" mass="24536">MSDSEPSREPWIYELQAQIDSSPILTDPLSVLPSFSGYTAGPTSLPALSSDVLSLREPAEVPVTVSMAPRLAPRPQQLLPLCSNTMVSYPPVDGVSKQIPLSMLHKMQAGLMTTASASSQSETMLIPAMPTSLLLEEPQLEANLEPHEFTQGEASAILAKVEVEMPSEDLTTELLPVIEDAIGILSGITKEEGVCARALMQDNLESESYAFLVTFPSPSYTYLQRLT</sequence>
<reference evidence="1" key="1">
    <citation type="submission" date="2021-02" db="EMBL/GenBank/DDBJ databases">
        <authorList>
            <consortium name="DOE Joint Genome Institute"/>
            <person name="Ahrendt S."/>
            <person name="Looney B.P."/>
            <person name="Miyauchi S."/>
            <person name="Morin E."/>
            <person name="Drula E."/>
            <person name="Courty P.E."/>
            <person name="Chicoki N."/>
            <person name="Fauchery L."/>
            <person name="Kohler A."/>
            <person name="Kuo A."/>
            <person name="Labutti K."/>
            <person name="Pangilinan J."/>
            <person name="Lipzen A."/>
            <person name="Riley R."/>
            <person name="Andreopoulos W."/>
            <person name="He G."/>
            <person name="Johnson J."/>
            <person name="Barry K.W."/>
            <person name="Grigoriev I.V."/>
            <person name="Nagy L."/>
            <person name="Hibbett D."/>
            <person name="Henrissat B."/>
            <person name="Matheny P.B."/>
            <person name="Labbe J."/>
            <person name="Martin F."/>
        </authorList>
    </citation>
    <scope>NUCLEOTIDE SEQUENCE</scope>
    <source>
        <strain evidence="1">EC-137</strain>
    </source>
</reference>
<protein>
    <submittedName>
        <fullName evidence="1">Uncharacterized protein</fullName>
    </submittedName>
</protein>
<organism evidence="1 2">
    <name type="scientific">Vararia minispora EC-137</name>
    <dbReference type="NCBI Taxonomy" id="1314806"/>
    <lineage>
        <taxon>Eukaryota</taxon>
        <taxon>Fungi</taxon>
        <taxon>Dikarya</taxon>
        <taxon>Basidiomycota</taxon>
        <taxon>Agaricomycotina</taxon>
        <taxon>Agaricomycetes</taxon>
        <taxon>Russulales</taxon>
        <taxon>Lachnocladiaceae</taxon>
        <taxon>Vararia</taxon>
    </lineage>
</organism>
<proteinExistence type="predicted"/>
<comment type="caution">
    <text evidence="1">The sequence shown here is derived from an EMBL/GenBank/DDBJ whole genome shotgun (WGS) entry which is preliminary data.</text>
</comment>